<evidence type="ECO:0000256" key="4">
    <source>
        <dbReference type="ARBA" id="ARBA00023157"/>
    </source>
</evidence>
<dbReference type="SUPFAM" id="SSF52833">
    <property type="entry name" value="Thioredoxin-like"/>
    <property type="match status" value="1"/>
</dbReference>
<feature type="domain" description="Thioredoxin" evidence="7">
    <location>
        <begin position="1"/>
        <end position="114"/>
    </location>
</feature>
<dbReference type="KEGG" id="serj:SGUI_3213"/>
<dbReference type="PATRIC" id="fig|1758689.4.peg.3354"/>
<dbReference type="InterPro" id="IPR036249">
    <property type="entry name" value="Thioredoxin-like_sf"/>
</dbReference>
<keyword evidence="4" id="KW-1015">Disulfide bond</keyword>
<evidence type="ECO:0000256" key="1">
    <source>
        <dbReference type="ARBA" id="ARBA00008987"/>
    </source>
</evidence>
<keyword evidence="5" id="KW-0676">Redox-active center</keyword>
<dbReference type="EMBL" id="CP014989">
    <property type="protein sequence ID" value="ANS80609.1"/>
    <property type="molecule type" value="Genomic_DNA"/>
</dbReference>
<gene>
    <name evidence="8" type="ORF">SGUI_3213</name>
</gene>
<dbReference type="Pfam" id="PF00085">
    <property type="entry name" value="Thioredoxin"/>
    <property type="match status" value="1"/>
</dbReference>
<dbReference type="Gene3D" id="3.40.30.10">
    <property type="entry name" value="Glutaredoxin"/>
    <property type="match status" value="1"/>
</dbReference>
<protein>
    <recommendedName>
        <fullName evidence="6">Thioredoxin</fullName>
    </recommendedName>
</protein>
<name>A0A1B1NGS0_9MICO</name>
<dbReference type="STRING" id="1758689.SGUI_3213"/>
<dbReference type="AlphaFoldDB" id="A0A1B1NGS0"/>
<accession>A0A1B1NGS0</accession>
<dbReference type="InterPro" id="IPR013766">
    <property type="entry name" value="Thioredoxin_domain"/>
</dbReference>
<evidence type="ECO:0000313" key="9">
    <source>
        <dbReference type="Proteomes" id="UP000092482"/>
    </source>
</evidence>
<evidence type="ECO:0000256" key="2">
    <source>
        <dbReference type="ARBA" id="ARBA00022448"/>
    </source>
</evidence>
<dbReference type="FunFam" id="3.40.30.10:FF:000155">
    <property type="entry name" value="Thioredoxin"/>
    <property type="match status" value="1"/>
</dbReference>
<dbReference type="PROSITE" id="PS51352">
    <property type="entry name" value="THIOREDOXIN_2"/>
    <property type="match status" value="1"/>
</dbReference>
<dbReference type="PRINTS" id="PR00421">
    <property type="entry name" value="THIOREDOXIN"/>
</dbReference>
<dbReference type="NCBIfam" id="TIGR01068">
    <property type="entry name" value="thioredoxin"/>
    <property type="match status" value="1"/>
</dbReference>
<evidence type="ECO:0000259" key="7">
    <source>
        <dbReference type="PROSITE" id="PS51352"/>
    </source>
</evidence>
<comment type="similarity">
    <text evidence="1">Belongs to the thioredoxin family.</text>
</comment>
<sequence>MADPLVAPDMSTVDLTTDTFEQTVTSNDIVLVDWWAEWCGPCKMFAPNYEKASEKYDDVVFGKVDTEDQQALAQGAGISSIPTIMAFKEGVLVFRQSGALPARDLESVVDQVRALDMDDVRAKLAEAEQEQATSQS</sequence>
<keyword evidence="9" id="KW-1185">Reference proteome</keyword>
<dbReference type="CDD" id="cd02947">
    <property type="entry name" value="TRX_family"/>
    <property type="match status" value="1"/>
</dbReference>
<keyword evidence="3" id="KW-0249">Electron transport</keyword>
<dbReference type="GO" id="GO:0005829">
    <property type="term" value="C:cytosol"/>
    <property type="evidence" value="ECO:0007669"/>
    <property type="project" value="TreeGrafter"/>
</dbReference>
<dbReference type="PANTHER" id="PTHR45663">
    <property type="entry name" value="GEO12009P1"/>
    <property type="match status" value="1"/>
</dbReference>
<evidence type="ECO:0000256" key="5">
    <source>
        <dbReference type="ARBA" id="ARBA00023284"/>
    </source>
</evidence>
<organism evidence="8 9">
    <name type="scientific">Serinicoccus hydrothermalis</name>
    <dbReference type="NCBI Taxonomy" id="1758689"/>
    <lineage>
        <taxon>Bacteria</taxon>
        <taxon>Bacillati</taxon>
        <taxon>Actinomycetota</taxon>
        <taxon>Actinomycetes</taxon>
        <taxon>Micrococcales</taxon>
        <taxon>Ornithinimicrobiaceae</taxon>
        <taxon>Serinicoccus</taxon>
    </lineage>
</organism>
<reference evidence="8 9" key="1">
    <citation type="submission" date="2016-03" db="EMBL/GenBank/DDBJ databases">
        <title>Shallow-sea hydrothermal system.</title>
        <authorList>
            <person name="Tang K."/>
        </authorList>
    </citation>
    <scope>NUCLEOTIDE SEQUENCE [LARGE SCALE GENOMIC DNA]</scope>
    <source>
        <strain evidence="8 9">JLT9</strain>
    </source>
</reference>
<dbReference type="Proteomes" id="UP000092482">
    <property type="component" value="Chromosome"/>
</dbReference>
<dbReference type="PANTHER" id="PTHR45663:SF40">
    <property type="entry name" value="THIOREDOXIN 2"/>
    <property type="match status" value="1"/>
</dbReference>
<evidence type="ECO:0000313" key="8">
    <source>
        <dbReference type="EMBL" id="ANS80609.1"/>
    </source>
</evidence>
<dbReference type="GO" id="GO:0015035">
    <property type="term" value="F:protein-disulfide reductase activity"/>
    <property type="evidence" value="ECO:0007669"/>
    <property type="project" value="UniProtKB-UniRule"/>
</dbReference>
<evidence type="ECO:0000256" key="3">
    <source>
        <dbReference type="ARBA" id="ARBA00022982"/>
    </source>
</evidence>
<evidence type="ECO:0000256" key="6">
    <source>
        <dbReference type="NCBIfam" id="TIGR01068"/>
    </source>
</evidence>
<dbReference type="InterPro" id="IPR005746">
    <property type="entry name" value="Thioredoxin"/>
</dbReference>
<keyword evidence="2" id="KW-0813">Transport</keyword>
<proteinExistence type="inferred from homology"/>